<dbReference type="Proteomes" id="UP000521868">
    <property type="component" value="Unassembled WGS sequence"/>
</dbReference>
<keyword evidence="3" id="KW-0479">Metal-binding</keyword>
<dbReference type="InterPro" id="IPR036008">
    <property type="entry name" value="Aconitase_4Fe-4S_dom"/>
</dbReference>
<dbReference type="NCBIfam" id="TIGR01343">
    <property type="entry name" value="hacA_fam"/>
    <property type="match status" value="1"/>
</dbReference>
<accession>A0A7X6I4Z6</accession>
<sequence>MKGSRSVQRPGKTIAEKLLSRASGADLRAGDLAICMPGMAMGTDGSIPMALDYLRQMQPDDAALPPPAQPGQVVFALDHYGATSGARSLALQDRARAYAREHGVRVFEVEEGIGHQLMIERGLVRPGALVVGADSHAVSYGALNAFGTGIGSSDFAGVLQCGQVWLKVPATLRIMLHGRLAPGVSAKDVALALARRIGADGASYMALEFAGPGVAALDMDDRIVLANMSVEMGAKAGLFPFDECTAAYLAARDAGTGEPMAADSDADYAGVVDLDLAAVVPQVALPHRVDQVVDLTAAPETRVDMVYLGTCTGGRTKDFREALEVLREGGGVAAGVRLVVTPASDTVRDQLAATGLLAEFEALGAQIQPPGCGSCCGTCGTIPAAGTNVVSTANRNFKGRMGNREAQIFLASPRACASAAVHGRLVDPRRR</sequence>
<keyword evidence="9" id="KW-1185">Reference proteome</keyword>
<dbReference type="PANTHER" id="PTHR43822:SF2">
    <property type="entry name" value="HOMOACONITASE, MITOCHONDRIAL"/>
    <property type="match status" value="1"/>
</dbReference>
<keyword evidence="2" id="KW-0004">4Fe-4S</keyword>
<evidence type="ECO:0000259" key="7">
    <source>
        <dbReference type="Pfam" id="PF00330"/>
    </source>
</evidence>
<keyword evidence="5" id="KW-0411">Iron-sulfur</keyword>
<dbReference type="Gene3D" id="3.30.499.10">
    <property type="entry name" value="Aconitase, domain 3"/>
    <property type="match status" value="2"/>
</dbReference>
<feature type="domain" description="Aconitase/3-isopropylmalate dehydratase large subunit alpha/beta/alpha" evidence="7">
    <location>
        <begin position="97"/>
        <end position="423"/>
    </location>
</feature>
<dbReference type="GO" id="GO:0009098">
    <property type="term" value="P:L-leucine biosynthetic process"/>
    <property type="evidence" value="ECO:0007669"/>
    <property type="project" value="InterPro"/>
</dbReference>
<evidence type="ECO:0000256" key="6">
    <source>
        <dbReference type="ARBA" id="ARBA00023239"/>
    </source>
</evidence>
<evidence type="ECO:0000256" key="2">
    <source>
        <dbReference type="ARBA" id="ARBA00022485"/>
    </source>
</evidence>
<evidence type="ECO:0000256" key="4">
    <source>
        <dbReference type="ARBA" id="ARBA00023004"/>
    </source>
</evidence>
<dbReference type="Pfam" id="PF00330">
    <property type="entry name" value="Aconitase"/>
    <property type="match status" value="1"/>
</dbReference>
<dbReference type="PRINTS" id="PR00415">
    <property type="entry name" value="ACONITASE"/>
</dbReference>
<dbReference type="GO" id="GO:0046872">
    <property type="term" value="F:metal ion binding"/>
    <property type="evidence" value="ECO:0007669"/>
    <property type="project" value="UniProtKB-KW"/>
</dbReference>
<dbReference type="SUPFAM" id="SSF53732">
    <property type="entry name" value="Aconitase iron-sulfur domain"/>
    <property type="match status" value="1"/>
</dbReference>
<protein>
    <submittedName>
        <fullName evidence="8">Homoaconitate hydratase family protein</fullName>
    </submittedName>
</protein>
<dbReference type="InterPro" id="IPR015931">
    <property type="entry name" value="Acnase/IPM_dHydase_lsu_aba_1/3"/>
</dbReference>
<dbReference type="PANTHER" id="PTHR43822">
    <property type="entry name" value="HOMOACONITASE, MITOCHONDRIAL-RELATED"/>
    <property type="match status" value="1"/>
</dbReference>
<evidence type="ECO:0000313" key="8">
    <source>
        <dbReference type="EMBL" id="NKE64569.1"/>
    </source>
</evidence>
<proteinExistence type="predicted"/>
<dbReference type="NCBIfam" id="NF001614">
    <property type="entry name" value="PRK00402.1"/>
    <property type="match status" value="1"/>
</dbReference>
<name>A0A7X6I4Z6_9BURK</name>
<dbReference type="InterPro" id="IPR006251">
    <property type="entry name" value="Homoacnase/IPMdehydase_lsu"/>
</dbReference>
<evidence type="ECO:0000256" key="3">
    <source>
        <dbReference type="ARBA" id="ARBA00022723"/>
    </source>
</evidence>
<reference evidence="8 9" key="1">
    <citation type="journal article" date="2020" name="Nature">
        <title>Bacterial chemolithoautotrophy via manganese oxidation.</title>
        <authorList>
            <person name="Yu H."/>
            <person name="Leadbetter J.R."/>
        </authorList>
    </citation>
    <scope>NUCLEOTIDE SEQUENCE [LARGE SCALE GENOMIC DNA]</scope>
    <source>
        <strain evidence="8 9">RBP-1</strain>
    </source>
</reference>
<dbReference type="InterPro" id="IPR011826">
    <property type="entry name" value="HAcnase/IPMdehydase_lsu_prok"/>
</dbReference>
<organism evidence="8 9">
    <name type="scientific">Ramlibacter lithotrophicus</name>
    <dbReference type="NCBI Taxonomy" id="2606681"/>
    <lineage>
        <taxon>Bacteria</taxon>
        <taxon>Pseudomonadati</taxon>
        <taxon>Pseudomonadota</taxon>
        <taxon>Betaproteobacteria</taxon>
        <taxon>Burkholderiales</taxon>
        <taxon>Comamonadaceae</taxon>
        <taxon>Ramlibacter</taxon>
    </lineage>
</organism>
<comment type="caution">
    <text evidence="8">The sequence shown here is derived from an EMBL/GenBank/DDBJ whole genome shotgun (WGS) entry which is preliminary data.</text>
</comment>
<keyword evidence="6" id="KW-0456">Lyase</keyword>
<evidence type="ECO:0000256" key="1">
    <source>
        <dbReference type="ARBA" id="ARBA00011271"/>
    </source>
</evidence>
<dbReference type="InterPro" id="IPR001030">
    <property type="entry name" value="Acoase/IPM_deHydtase_lsu_aba"/>
</dbReference>
<evidence type="ECO:0000256" key="5">
    <source>
        <dbReference type="ARBA" id="ARBA00023014"/>
    </source>
</evidence>
<dbReference type="InterPro" id="IPR050067">
    <property type="entry name" value="IPM_dehydratase_rel_enz"/>
</dbReference>
<dbReference type="NCBIfam" id="TIGR02086">
    <property type="entry name" value="IPMI_arch"/>
    <property type="match status" value="1"/>
</dbReference>
<comment type="subunit">
    <text evidence="1">Heterodimer of LeuC and LeuD.</text>
</comment>
<keyword evidence="4" id="KW-0408">Iron</keyword>
<evidence type="ECO:0000313" key="9">
    <source>
        <dbReference type="Proteomes" id="UP000521868"/>
    </source>
</evidence>
<dbReference type="EMBL" id="VTOX01000001">
    <property type="protein sequence ID" value="NKE64569.1"/>
    <property type="molecule type" value="Genomic_DNA"/>
</dbReference>
<dbReference type="AlphaFoldDB" id="A0A7X6I4Z6"/>
<dbReference type="GO" id="GO:0003861">
    <property type="term" value="F:3-isopropylmalate dehydratase activity"/>
    <property type="evidence" value="ECO:0007669"/>
    <property type="project" value="InterPro"/>
</dbReference>
<gene>
    <name evidence="8" type="ORF">RAMLITH_01940</name>
</gene>
<dbReference type="GO" id="GO:0051539">
    <property type="term" value="F:4 iron, 4 sulfur cluster binding"/>
    <property type="evidence" value="ECO:0007669"/>
    <property type="project" value="UniProtKB-KW"/>
</dbReference>